<dbReference type="PANTHER" id="PTHR36513:SF1">
    <property type="entry name" value="TRANSMEMBRANE PROTEIN"/>
    <property type="match status" value="1"/>
</dbReference>
<gene>
    <name evidence="1" type="ORF">CAK95_20960</name>
</gene>
<proteinExistence type="predicted"/>
<dbReference type="Proteomes" id="UP000194137">
    <property type="component" value="Chromosome"/>
</dbReference>
<dbReference type="PIRSF" id="PIRSF033909">
    <property type="entry name" value="UCP033909"/>
    <property type="match status" value="1"/>
</dbReference>
<dbReference type="InterPro" id="IPR010297">
    <property type="entry name" value="DUF900_hydrolase"/>
</dbReference>
<name>A0A1W6ZV17_9HYPH</name>
<dbReference type="Pfam" id="PF05990">
    <property type="entry name" value="DUF900"/>
    <property type="match status" value="1"/>
</dbReference>
<sequence>MAFAAIQTTVLARCCALLFGLAGLSAGVSGCSTSPEGPAAFAATTTQAPAQAGIANNPTLVAVTTRNAVKGARSKPWFGTQRANQPSNVRIHLSSPADGPLSAVGIGDWSIKTVETVPFGESFSASYGRRDVLVYVHGFNQTFETAALDAARLSDGLKFRGDTMLFSWPSKNSLLNYIYDRESALWSRDALEEMLDQLMADPSVGTIHIVAHSMGTMVTVEALRQLYDRRAAAMASRLGAVVLASPDIDMDGFKSSITRLGGFSRKITVLTVANDRALSAMRNMAGGVTRVGIAEKAQLEALGLRVIDASDYAGGGLNHDLFLTNGQVREVIRRVMDDGRPPAFASGGAIQ</sequence>
<dbReference type="STRING" id="1235591.CAK95_20960"/>
<dbReference type="EMBL" id="CP021112">
    <property type="protein sequence ID" value="ARQ01289.1"/>
    <property type="molecule type" value="Genomic_DNA"/>
</dbReference>
<dbReference type="RefSeq" id="WP_086089684.1">
    <property type="nucleotide sequence ID" value="NZ_CP021112.1"/>
</dbReference>
<keyword evidence="2" id="KW-1185">Reference proteome</keyword>
<dbReference type="KEGG" id="psin:CAK95_20960"/>
<accession>A0A1W6ZV17</accession>
<protein>
    <submittedName>
        <fullName evidence="1">Uncharacterized protein</fullName>
    </submittedName>
</protein>
<dbReference type="InterPro" id="IPR014586">
    <property type="entry name" value="UCP033909"/>
</dbReference>
<dbReference type="Gene3D" id="3.40.50.1820">
    <property type="entry name" value="alpha/beta hydrolase"/>
    <property type="match status" value="1"/>
</dbReference>
<reference evidence="1 2" key="1">
    <citation type="submission" date="2017-05" db="EMBL/GenBank/DDBJ databases">
        <title>Full genome sequence of Pseudorhodoplanes sinuspersici.</title>
        <authorList>
            <person name="Dastgheib S.M.M."/>
            <person name="Shavandi M."/>
            <person name="Tirandaz H."/>
        </authorList>
    </citation>
    <scope>NUCLEOTIDE SEQUENCE [LARGE SCALE GENOMIC DNA]</scope>
    <source>
        <strain evidence="1 2">RIPI110</strain>
    </source>
</reference>
<dbReference type="PANTHER" id="PTHR36513">
    <property type="entry name" value="ABC TRANSMEMBRANE TYPE-1 DOMAIN-CONTAINING PROTEIN"/>
    <property type="match status" value="1"/>
</dbReference>
<dbReference type="AlphaFoldDB" id="A0A1W6ZV17"/>
<dbReference type="SUPFAM" id="SSF53474">
    <property type="entry name" value="alpha/beta-Hydrolases"/>
    <property type="match status" value="1"/>
</dbReference>
<evidence type="ECO:0000313" key="1">
    <source>
        <dbReference type="EMBL" id="ARQ01289.1"/>
    </source>
</evidence>
<dbReference type="OrthoDB" id="9797755at2"/>
<dbReference type="InterPro" id="IPR029058">
    <property type="entry name" value="AB_hydrolase_fold"/>
</dbReference>
<evidence type="ECO:0000313" key="2">
    <source>
        <dbReference type="Proteomes" id="UP000194137"/>
    </source>
</evidence>
<organism evidence="1 2">
    <name type="scientific">Pseudorhodoplanes sinuspersici</name>
    <dbReference type="NCBI Taxonomy" id="1235591"/>
    <lineage>
        <taxon>Bacteria</taxon>
        <taxon>Pseudomonadati</taxon>
        <taxon>Pseudomonadota</taxon>
        <taxon>Alphaproteobacteria</taxon>
        <taxon>Hyphomicrobiales</taxon>
        <taxon>Pseudorhodoplanes</taxon>
    </lineage>
</organism>